<keyword evidence="6" id="KW-0732">Signal</keyword>
<evidence type="ECO:0000256" key="2">
    <source>
        <dbReference type="ARBA" id="ARBA00022692"/>
    </source>
</evidence>
<feature type="domain" description="G-protein coupled receptors family 2 profile 2" evidence="7">
    <location>
        <begin position="1"/>
        <end position="163"/>
    </location>
</feature>
<dbReference type="KEGG" id="phu:Phum_PHUM010590"/>
<reference evidence="9" key="3">
    <citation type="submission" date="2020-05" db="UniProtKB">
        <authorList>
            <consortium name="EnsemblMetazoa"/>
        </authorList>
    </citation>
    <scope>IDENTIFICATION</scope>
    <source>
        <strain evidence="9">USDA</strain>
    </source>
</reference>
<dbReference type="InterPro" id="IPR017981">
    <property type="entry name" value="GPCR_2-like_7TM"/>
</dbReference>
<dbReference type="GO" id="GO:0007166">
    <property type="term" value="P:cell surface receptor signaling pathway"/>
    <property type="evidence" value="ECO:0007669"/>
    <property type="project" value="InterPro"/>
</dbReference>
<organism>
    <name type="scientific">Pediculus humanus subsp. corporis</name>
    <name type="common">Body louse</name>
    <dbReference type="NCBI Taxonomy" id="121224"/>
    <lineage>
        <taxon>Eukaryota</taxon>
        <taxon>Metazoa</taxon>
        <taxon>Ecdysozoa</taxon>
        <taxon>Arthropoda</taxon>
        <taxon>Hexapoda</taxon>
        <taxon>Insecta</taxon>
        <taxon>Pterygota</taxon>
        <taxon>Neoptera</taxon>
        <taxon>Paraneoptera</taxon>
        <taxon>Psocodea</taxon>
        <taxon>Troctomorpha</taxon>
        <taxon>Phthiraptera</taxon>
        <taxon>Anoplura</taxon>
        <taxon>Pediculidae</taxon>
        <taxon>Pediculus</taxon>
    </lineage>
</organism>
<dbReference type="PANTHER" id="PTHR45902:SF2">
    <property type="entry name" value="G-PROTEIN COUPLED RECEPTORS FAMILY 2 PROFILE 2 DOMAIN-CONTAINING PROTEIN"/>
    <property type="match status" value="1"/>
</dbReference>
<dbReference type="Gene3D" id="1.20.1070.10">
    <property type="entry name" value="Rhodopsin 7-helix transmembrane proteins"/>
    <property type="match status" value="1"/>
</dbReference>
<keyword evidence="4 5" id="KW-0472">Membrane</keyword>
<dbReference type="InterPro" id="IPR000832">
    <property type="entry name" value="GPCR_2_secretin-like"/>
</dbReference>
<feature type="transmembrane region" description="Helical" evidence="5">
    <location>
        <begin position="75"/>
        <end position="93"/>
    </location>
</feature>
<evidence type="ECO:0000256" key="3">
    <source>
        <dbReference type="ARBA" id="ARBA00022989"/>
    </source>
</evidence>
<evidence type="ECO:0000256" key="5">
    <source>
        <dbReference type="SAM" id="Phobius"/>
    </source>
</evidence>
<gene>
    <name evidence="9" type="primary">8233708</name>
    <name evidence="8" type="ORF">Phum_PHUM010590</name>
</gene>
<dbReference type="VEuPathDB" id="VectorBase:PHUM010590"/>
<feature type="transmembrane region" description="Helical" evidence="5">
    <location>
        <begin position="35"/>
        <end position="54"/>
    </location>
</feature>
<dbReference type="AlphaFoldDB" id="E0V9F3"/>
<feature type="signal peptide" evidence="6">
    <location>
        <begin position="1"/>
        <end position="19"/>
    </location>
</feature>
<proteinExistence type="predicted"/>
<protein>
    <recommendedName>
        <fullName evidence="7">G-protein coupled receptors family 2 profile 2 domain-containing protein</fullName>
    </recommendedName>
</protein>
<feature type="chain" id="PRO_5011412303" description="G-protein coupled receptors family 2 profile 2 domain-containing protein" evidence="6">
    <location>
        <begin position="20"/>
        <end position="163"/>
    </location>
</feature>
<evidence type="ECO:0000259" key="7">
    <source>
        <dbReference type="PROSITE" id="PS50261"/>
    </source>
</evidence>
<dbReference type="HOGENOM" id="CLU_1629045_0_0_1"/>
<evidence type="ECO:0000313" key="9">
    <source>
        <dbReference type="EnsemblMetazoa" id="PHUM010590-PA"/>
    </source>
</evidence>
<dbReference type="OrthoDB" id="6134459at2759"/>
<dbReference type="InParanoid" id="E0V9F3"/>
<dbReference type="CTD" id="8233708"/>
<dbReference type="GO" id="GO:0004930">
    <property type="term" value="F:G protein-coupled receptor activity"/>
    <property type="evidence" value="ECO:0007669"/>
    <property type="project" value="InterPro"/>
</dbReference>
<dbReference type="GO" id="GO:0016020">
    <property type="term" value="C:membrane"/>
    <property type="evidence" value="ECO:0007669"/>
    <property type="project" value="UniProtKB-SubCell"/>
</dbReference>
<dbReference type="EnsemblMetazoa" id="PHUM010590-RA">
    <property type="protein sequence ID" value="PHUM010590-PA"/>
    <property type="gene ID" value="PHUM010590"/>
</dbReference>
<keyword evidence="10" id="KW-1185">Reference proteome</keyword>
<name>E0V9F3_PEDHC</name>
<evidence type="ECO:0000313" key="8">
    <source>
        <dbReference type="EMBL" id="EEB10009.1"/>
    </source>
</evidence>
<reference evidence="8" key="2">
    <citation type="submission" date="2007-04" db="EMBL/GenBank/DDBJ databases">
        <title>The genome of the human body louse.</title>
        <authorList>
            <consortium name="The Human Body Louse Genome Consortium"/>
            <person name="Kirkness E."/>
            <person name="Walenz B."/>
            <person name="Hass B."/>
            <person name="Bruggner R."/>
            <person name="Strausberg R."/>
        </authorList>
    </citation>
    <scope>NUCLEOTIDE SEQUENCE</scope>
    <source>
        <strain evidence="8">USDA</strain>
    </source>
</reference>
<sequence>MNFLAVLFMTQLLYVVGVGEVQDPELCVGLAFSLQYMRLTVFCWMLLMSHHITFKNNANLLPHVDTSIKTSFWKFSLIGWCSPGILLCISIFLQSSEFDYTLILNVTDFKRTNCWFLSRKPFIYGYALPVIILLLMIIVSFIRTAIVIRQTTSLQVQNKNLLR</sequence>
<reference evidence="8" key="1">
    <citation type="submission" date="2007-04" db="EMBL/GenBank/DDBJ databases">
        <title>Annotation of Pediculus humanus corporis strain USDA.</title>
        <authorList>
            <person name="Kirkness E."/>
            <person name="Hannick L."/>
            <person name="Hass B."/>
            <person name="Bruggner R."/>
            <person name="Lawson D."/>
            <person name="Bidwell S."/>
            <person name="Joardar V."/>
            <person name="Caler E."/>
            <person name="Walenz B."/>
            <person name="Inman J."/>
            <person name="Schobel S."/>
            <person name="Galinsky K."/>
            <person name="Amedeo P."/>
            <person name="Strausberg R."/>
        </authorList>
    </citation>
    <scope>NUCLEOTIDE SEQUENCE</scope>
    <source>
        <strain evidence="8">USDA</strain>
    </source>
</reference>
<evidence type="ECO:0000256" key="4">
    <source>
        <dbReference type="ARBA" id="ARBA00023136"/>
    </source>
</evidence>
<evidence type="ECO:0000256" key="6">
    <source>
        <dbReference type="SAM" id="SignalP"/>
    </source>
</evidence>
<dbReference type="RefSeq" id="XP_002422747.1">
    <property type="nucleotide sequence ID" value="XM_002422702.1"/>
</dbReference>
<comment type="subcellular location">
    <subcellularLocation>
        <location evidence="1">Membrane</location>
        <topology evidence="1">Multi-pass membrane protein</topology>
    </subcellularLocation>
</comment>
<dbReference type="Proteomes" id="UP000009046">
    <property type="component" value="Unassembled WGS sequence"/>
</dbReference>
<feature type="transmembrane region" description="Helical" evidence="5">
    <location>
        <begin position="123"/>
        <end position="142"/>
    </location>
</feature>
<dbReference type="InterPro" id="IPR053231">
    <property type="entry name" value="GPCR_LN-TM7"/>
</dbReference>
<dbReference type="EMBL" id="AAZO01000126">
    <property type="status" value="NOT_ANNOTATED_CDS"/>
    <property type="molecule type" value="Genomic_DNA"/>
</dbReference>
<dbReference type="STRING" id="121224.E0V9F3"/>
<accession>E0V9F3</accession>
<evidence type="ECO:0000256" key="1">
    <source>
        <dbReference type="ARBA" id="ARBA00004141"/>
    </source>
</evidence>
<dbReference type="eggNOG" id="ENOG502S98X">
    <property type="taxonomic scope" value="Eukaryota"/>
</dbReference>
<dbReference type="PROSITE" id="PS50261">
    <property type="entry name" value="G_PROTEIN_RECEP_F2_4"/>
    <property type="match status" value="1"/>
</dbReference>
<dbReference type="EMBL" id="DS234992">
    <property type="protein sequence ID" value="EEB10009.1"/>
    <property type="molecule type" value="Genomic_DNA"/>
</dbReference>
<dbReference type="Pfam" id="PF00002">
    <property type="entry name" value="7tm_2"/>
    <property type="match status" value="1"/>
</dbReference>
<keyword evidence="2 5" id="KW-0812">Transmembrane</keyword>
<dbReference type="GeneID" id="8233708"/>
<evidence type="ECO:0000313" key="10">
    <source>
        <dbReference type="Proteomes" id="UP000009046"/>
    </source>
</evidence>
<dbReference type="PANTHER" id="PTHR45902">
    <property type="entry name" value="LATROPHILIN RECEPTOR-LIKE PROTEIN A"/>
    <property type="match status" value="1"/>
</dbReference>
<keyword evidence="3 5" id="KW-1133">Transmembrane helix</keyword>